<evidence type="ECO:0000313" key="2">
    <source>
        <dbReference type="EMBL" id="PIC33083.1"/>
    </source>
</evidence>
<dbReference type="AlphaFoldDB" id="A0A2G5U0W0"/>
<keyword evidence="3" id="KW-1185">Reference proteome</keyword>
<accession>A0A2G5U0W0</accession>
<gene>
    <name evidence="2" type="primary">Cnig_chr_IV.g13191</name>
    <name evidence="2" type="ORF">B9Z55_013191</name>
</gene>
<keyword evidence="1" id="KW-0472">Membrane</keyword>
<comment type="caution">
    <text evidence="2">The sequence shown here is derived from an EMBL/GenBank/DDBJ whole genome shotgun (WGS) entry which is preliminary data.</text>
</comment>
<name>A0A2G5U0W0_9PELO</name>
<keyword evidence="1" id="KW-1133">Transmembrane helix</keyword>
<feature type="transmembrane region" description="Helical" evidence="1">
    <location>
        <begin position="106"/>
        <end position="124"/>
    </location>
</feature>
<proteinExistence type="predicted"/>
<keyword evidence="1" id="KW-0812">Transmembrane</keyword>
<sequence length="130" mass="15481">MKELVKRMTMRSPAKTQSEHDFLVKKNIKVFVPSELNKGIYETERCRLCTDNYIPLISTYTSKDPRTGKAINTLQPYCIKCVERCQGWKTCKVYSRHTMEDLIKYLLFRFNQIIKFFFSLFLFASSRTHF</sequence>
<protein>
    <submittedName>
        <fullName evidence="2">Uncharacterized protein</fullName>
    </submittedName>
</protein>
<evidence type="ECO:0000313" key="3">
    <source>
        <dbReference type="Proteomes" id="UP000230233"/>
    </source>
</evidence>
<evidence type="ECO:0000256" key="1">
    <source>
        <dbReference type="SAM" id="Phobius"/>
    </source>
</evidence>
<reference evidence="3" key="1">
    <citation type="submission" date="2017-10" db="EMBL/GenBank/DDBJ databases">
        <title>Rapid genome shrinkage in a self-fertile nematode reveals novel sperm competition proteins.</title>
        <authorList>
            <person name="Yin D."/>
            <person name="Schwarz E.M."/>
            <person name="Thomas C.G."/>
            <person name="Felde R.L."/>
            <person name="Korf I.F."/>
            <person name="Cutter A.D."/>
            <person name="Schartner C.M."/>
            <person name="Ralston E.J."/>
            <person name="Meyer B.J."/>
            <person name="Haag E.S."/>
        </authorList>
    </citation>
    <scope>NUCLEOTIDE SEQUENCE [LARGE SCALE GENOMIC DNA]</scope>
    <source>
        <strain evidence="3">JU1422</strain>
    </source>
</reference>
<dbReference type="Proteomes" id="UP000230233">
    <property type="component" value="Chromosome IV"/>
</dbReference>
<organism evidence="2 3">
    <name type="scientific">Caenorhabditis nigoni</name>
    <dbReference type="NCBI Taxonomy" id="1611254"/>
    <lineage>
        <taxon>Eukaryota</taxon>
        <taxon>Metazoa</taxon>
        <taxon>Ecdysozoa</taxon>
        <taxon>Nematoda</taxon>
        <taxon>Chromadorea</taxon>
        <taxon>Rhabditida</taxon>
        <taxon>Rhabditina</taxon>
        <taxon>Rhabditomorpha</taxon>
        <taxon>Rhabditoidea</taxon>
        <taxon>Rhabditidae</taxon>
        <taxon>Peloderinae</taxon>
        <taxon>Caenorhabditis</taxon>
    </lineage>
</organism>
<dbReference type="EMBL" id="PDUG01000004">
    <property type="protein sequence ID" value="PIC33083.1"/>
    <property type="molecule type" value="Genomic_DNA"/>
</dbReference>